<protein>
    <submittedName>
        <fullName evidence="2">Uncharacterized protein</fullName>
    </submittedName>
</protein>
<sequence>MWNDSVPVDKERLLQLRGLPVCIVMKDGERHYGVLTGCSRGKIVLNGSPDDEVGKRTGRTGKGVRKGGGTKEKKGRKPHAGIAASSAKAVPPAAAASSGGWGFLQLDGPTFSSERIVLPLKPVEAVLLL</sequence>
<evidence type="ECO:0000313" key="3">
    <source>
        <dbReference type="Proteomes" id="UP000564644"/>
    </source>
</evidence>
<organism evidence="2 3">
    <name type="scientific">Cohnella zeiphila</name>
    <dbReference type="NCBI Taxonomy" id="2761120"/>
    <lineage>
        <taxon>Bacteria</taxon>
        <taxon>Bacillati</taxon>
        <taxon>Bacillota</taxon>
        <taxon>Bacilli</taxon>
        <taxon>Bacillales</taxon>
        <taxon>Paenibacillaceae</taxon>
        <taxon>Cohnella</taxon>
    </lineage>
</organism>
<dbReference type="Proteomes" id="UP000564644">
    <property type="component" value="Unassembled WGS sequence"/>
</dbReference>
<evidence type="ECO:0000313" key="2">
    <source>
        <dbReference type="EMBL" id="MBB6734872.1"/>
    </source>
</evidence>
<dbReference type="EMBL" id="JACJVO010000038">
    <property type="protein sequence ID" value="MBB6734872.1"/>
    <property type="molecule type" value="Genomic_DNA"/>
</dbReference>
<proteinExistence type="predicted"/>
<dbReference type="AlphaFoldDB" id="A0A7X0VYU4"/>
<accession>A0A7X0VYU4</accession>
<evidence type="ECO:0000256" key="1">
    <source>
        <dbReference type="SAM" id="MobiDB-lite"/>
    </source>
</evidence>
<gene>
    <name evidence="2" type="ORF">H7C18_28575</name>
</gene>
<name>A0A7X0VYU4_9BACL</name>
<keyword evidence="3" id="KW-1185">Reference proteome</keyword>
<feature type="region of interest" description="Disordered" evidence="1">
    <location>
        <begin position="47"/>
        <end position="89"/>
    </location>
</feature>
<reference evidence="2 3" key="1">
    <citation type="submission" date="2020-08" db="EMBL/GenBank/DDBJ databases">
        <title>Cohnella phylogeny.</title>
        <authorList>
            <person name="Dunlap C."/>
        </authorList>
    </citation>
    <scope>NUCLEOTIDE SEQUENCE [LARGE SCALE GENOMIC DNA]</scope>
    <source>
        <strain evidence="2 3">CBP 2801</strain>
    </source>
</reference>
<feature type="compositionally biased region" description="Basic residues" evidence="1">
    <location>
        <begin position="56"/>
        <end position="65"/>
    </location>
</feature>
<comment type="caution">
    <text evidence="2">The sequence shown here is derived from an EMBL/GenBank/DDBJ whole genome shotgun (WGS) entry which is preliminary data.</text>
</comment>
<dbReference type="RefSeq" id="WP_185132534.1">
    <property type="nucleotide sequence ID" value="NZ_JACJVO010000038.1"/>
</dbReference>